<evidence type="ECO:0000313" key="14">
    <source>
        <dbReference type="EMBL" id="ADP78438.1"/>
    </source>
</evidence>
<dbReference type="InterPro" id="IPR011712">
    <property type="entry name" value="Sig_transdc_His_kin_sub3_dim/P"/>
</dbReference>
<keyword evidence="3" id="KW-0597">Phosphoprotein</keyword>
<feature type="region of interest" description="Disordered" evidence="9">
    <location>
        <begin position="507"/>
        <end position="545"/>
    </location>
</feature>
<keyword evidence="10" id="KW-0472">Membrane</keyword>
<dbReference type="KEGG" id="fri:FraEuI1c_0352"/>
<dbReference type="PANTHER" id="PTHR24421:SF10">
    <property type="entry name" value="NITRATE_NITRITE SENSOR PROTEIN NARQ"/>
    <property type="match status" value="1"/>
</dbReference>
<keyword evidence="5" id="KW-0547">Nucleotide-binding</keyword>
<dbReference type="InterPro" id="IPR036890">
    <property type="entry name" value="HATPase_C_sf"/>
</dbReference>
<dbReference type="InterPro" id="IPR050482">
    <property type="entry name" value="Sensor_HK_TwoCompSys"/>
</dbReference>
<dbReference type="CDD" id="cd16917">
    <property type="entry name" value="HATPase_UhpB-NarQ-NarX-like"/>
    <property type="match status" value="1"/>
</dbReference>
<feature type="transmembrane region" description="Helical" evidence="10">
    <location>
        <begin position="190"/>
        <end position="209"/>
    </location>
</feature>
<evidence type="ECO:0000256" key="3">
    <source>
        <dbReference type="ARBA" id="ARBA00022553"/>
    </source>
</evidence>
<dbReference type="STRING" id="298654.FraEuI1c_0352"/>
<dbReference type="Proteomes" id="UP000002484">
    <property type="component" value="Chromosome"/>
</dbReference>
<reference evidence="14 15" key="1">
    <citation type="submission" date="2010-10" db="EMBL/GenBank/DDBJ databases">
        <title>Complete sequence of Frankia sp. EuI1c.</title>
        <authorList>
            <consortium name="US DOE Joint Genome Institute"/>
            <person name="Lucas S."/>
            <person name="Copeland A."/>
            <person name="Lapidus A."/>
            <person name="Cheng J.-F."/>
            <person name="Bruce D."/>
            <person name="Goodwin L."/>
            <person name="Pitluck S."/>
            <person name="Chertkov O."/>
            <person name="Detter J.C."/>
            <person name="Han C."/>
            <person name="Tapia R."/>
            <person name="Land M."/>
            <person name="Hauser L."/>
            <person name="Jeffries C."/>
            <person name="Kyrpides N."/>
            <person name="Ivanova N."/>
            <person name="Mikhailova N."/>
            <person name="Beauchemin N."/>
            <person name="Sen A."/>
            <person name="Sur S.A."/>
            <person name="Gtari M."/>
            <person name="Wall L."/>
            <person name="Tisa L."/>
            <person name="Woyke T."/>
        </authorList>
    </citation>
    <scope>NUCLEOTIDE SEQUENCE [LARGE SCALE GENOMIC DNA]</scope>
    <source>
        <strain evidence="15">DSM 45817 / CECT 9037 / EuI1c</strain>
    </source>
</reference>
<dbReference type="InterPro" id="IPR055558">
    <property type="entry name" value="DUF7134"/>
</dbReference>
<name>E3J8J5_PSEI1</name>
<keyword evidence="10" id="KW-1133">Transmembrane helix</keyword>
<keyword evidence="4" id="KW-0808">Transferase</keyword>
<sequence length="545" mass="57139">MGPPDWPFPANRPTELEGVTMGPMESFGHWRRGRAGLTALAVRQDPPDVPGVVFGRMRHSRIGTALRAHPVLVDSTLALAVCVLALVPLALPPHGPEGAILLLTLAATAPLCLRRSYPLGTFVVCALVSLAQILLWVPSFGTFTSLLIEFYTVAKWCSRRATSAAAASVTAWILWFCVRLPQVRAVDRVGVALVFLPAAVAAGVLGVNANTRRAYVASITDRANRAERERDQQARLAAAGERSRIAREMHDIVAHNLSVMIALADGAGYTLRDLLGDAADPQDQRVRRATKAVESVSATGREALAQMRSLLGVLRDDGGLTQPADGGLGPDGALSGNWPAGDPGLDVVEQWGDAAGPGLDGGPRPDEPARAPQPRIADLNRLIEQVRHAGPTVGFLVTGQRRELPTDAELTVFRIVQESLTNVLKHTGPRANAVVRLGFDPSGVDIEITDTGSAPDDGSDRSVAEGPRSPGRGISGMRERAALHGGTLVAGPGAGGWRVAARIVAPAGPPPVAATGQAPEVPPARAVATPPGTEASRYSEGAPRP</sequence>
<protein>
    <recommendedName>
        <fullName evidence="2">histidine kinase</fullName>
        <ecNumber evidence="2">2.7.13.3</ecNumber>
    </recommendedName>
</protein>
<gene>
    <name evidence="14" type="ordered locus">FraEuI1c_0352</name>
</gene>
<evidence type="ECO:0000259" key="11">
    <source>
        <dbReference type="Pfam" id="PF02518"/>
    </source>
</evidence>
<feature type="transmembrane region" description="Helical" evidence="10">
    <location>
        <begin position="97"/>
        <end position="113"/>
    </location>
</feature>
<dbReference type="InterPro" id="IPR003594">
    <property type="entry name" value="HATPase_dom"/>
</dbReference>
<keyword evidence="8" id="KW-0902">Two-component regulatory system</keyword>
<dbReference type="AlphaFoldDB" id="E3J8J5"/>
<evidence type="ECO:0000256" key="6">
    <source>
        <dbReference type="ARBA" id="ARBA00022777"/>
    </source>
</evidence>
<dbReference type="Pfam" id="PF07730">
    <property type="entry name" value="HisKA_3"/>
    <property type="match status" value="1"/>
</dbReference>
<dbReference type="PANTHER" id="PTHR24421">
    <property type="entry name" value="NITRATE/NITRITE SENSOR PROTEIN NARX-RELATED"/>
    <property type="match status" value="1"/>
</dbReference>
<keyword evidence="7" id="KW-0067">ATP-binding</keyword>
<evidence type="ECO:0000313" key="15">
    <source>
        <dbReference type="Proteomes" id="UP000002484"/>
    </source>
</evidence>
<keyword evidence="10" id="KW-0812">Transmembrane</keyword>
<dbReference type="EMBL" id="CP002299">
    <property type="protein sequence ID" value="ADP78438.1"/>
    <property type="molecule type" value="Genomic_DNA"/>
</dbReference>
<keyword evidence="6 14" id="KW-0418">Kinase</keyword>
<dbReference type="GO" id="GO:0000155">
    <property type="term" value="F:phosphorelay sensor kinase activity"/>
    <property type="evidence" value="ECO:0007669"/>
    <property type="project" value="InterPro"/>
</dbReference>
<dbReference type="InParanoid" id="E3J8J5"/>
<evidence type="ECO:0000256" key="5">
    <source>
        <dbReference type="ARBA" id="ARBA00022741"/>
    </source>
</evidence>
<feature type="transmembrane region" description="Helical" evidence="10">
    <location>
        <begin position="161"/>
        <end position="178"/>
    </location>
</feature>
<dbReference type="eggNOG" id="COG4585">
    <property type="taxonomic scope" value="Bacteria"/>
</dbReference>
<dbReference type="EC" id="2.7.13.3" evidence="2"/>
<evidence type="ECO:0000259" key="13">
    <source>
        <dbReference type="Pfam" id="PF23539"/>
    </source>
</evidence>
<feature type="domain" description="Histidine kinase/HSP90-like ATPase" evidence="11">
    <location>
        <begin position="409"/>
        <end position="491"/>
    </location>
</feature>
<dbReference type="HOGENOM" id="CLU_000445_20_1_11"/>
<evidence type="ECO:0000256" key="7">
    <source>
        <dbReference type="ARBA" id="ARBA00022840"/>
    </source>
</evidence>
<accession>E3J8J5</accession>
<organism evidence="14 15">
    <name type="scientific">Pseudofrankia inefficax (strain DSM 45817 / CECT 9037 / DDB 130130 / EuI1c)</name>
    <name type="common">Frankia inefficax</name>
    <dbReference type="NCBI Taxonomy" id="298654"/>
    <lineage>
        <taxon>Bacteria</taxon>
        <taxon>Bacillati</taxon>
        <taxon>Actinomycetota</taxon>
        <taxon>Actinomycetes</taxon>
        <taxon>Frankiales</taxon>
        <taxon>Frankiaceae</taxon>
        <taxon>Pseudofrankia</taxon>
    </lineage>
</organism>
<dbReference type="GO" id="GO:0005524">
    <property type="term" value="F:ATP binding"/>
    <property type="evidence" value="ECO:0007669"/>
    <property type="project" value="UniProtKB-KW"/>
</dbReference>
<evidence type="ECO:0000256" key="9">
    <source>
        <dbReference type="SAM" id="MobiDB-lite"/>
    </source>
</evidence>
<feature type="domain" description="DUF7134" evidence="13">
    <location>
        <begin position="65"/>
        <end position="213"/>
    </location>
</feature>
<evidence type="ECO:0000256" key="4">
    <source>
        <dbReference type="ARBA" id="ARBA00022679"/>
    </source>
</evidence>
<evidence type="ECO:0000259" key="12">
    <source>
        <dbReference type="Pfam" id="PF07730"/>
    </source>
</evidence>
<dbReference type="GO" id="GO:0046983">
    <property type="term" value="F:protein dimerization activity"/>
    <property type="evidence" value="ECO:0007669"/>
    <property type="project" value="InterPro"/>
</dbReference>
<comment type="catalytic activity">
    <reaction evidence="1">
        <text>ATP + protein L-histidine = ADP + protein N-phospho-L-histidine.</text>
        <dbReference type="EC" id="2.7.13.3"/>
    </reaction>
</comment>
<dbReference type="Gene3D" id="1.20.5.1930">
    <property type="match status" value="1"/>
</dbReference>
<dbReference type="GO" id="GO:0016020">
    <property type="term" value="C:membrane"/>
    <property type="evidence" value="ECO:0007669"/>
    <property type="project" value="InterPro"/>
</dbReference>
<feature type="region of interest" description="Disordered" evidence="9">
    <location>
        <begin position="450"/>
        <end position="475"/>
    </location>
</feature>
<feature type="transmembrane region" description="Helical" evidence="10">
    <location>
        <begin position="120"/>
        <end position="141"/>
    </location>
</feature>
<feature type="domain" description="Signal transduction histidine kinase subgroup 3 dimerisation and phosphoacceptor" evidence="12">
    <location>
        <begin position="241"/>
        <end position="317"/>
    </location>
</feature>
<evidence type="ECO:0000256" key="10">
    <source>
        <dbReference type="SAM" id="Phobius"/>
    </source>
</evidence>
<dbReference type="Pfam" id="PF02518">
    <property type="entry name" value="HATPase_c"/>
    <property type="match status" value="1"/>
</dbReference>
<evidence type="ECO:0000256" key="1">
    <source>
        <dbReference type="ARBA" id="ARBA00000085"/>
    </source>
</evidence>
<dbReference type="SUPFAM" id="SSF55874">
    <property type="entry name" value="ATPase domain of HSP90 chaperone/DNA topoisomerase II/histidine kinase"/>
    <property type="match status" value="1"/>
</dbReference>
<proteinExistence type="predicted"/>
<evidence type="ECO:0000256" key="2">
    <source>
        <dbReference type="ARBA" id="ARBA00012438"/>
    </source>
</evidence>
<evidence type="ECO:0000256" key="8">
    <source>
        <dbReference type="ARBA" id="ARBA00023012"/>
    </source>
</evidence>
<dbReference type="Pfam" id="PF23539">
    <property type="entry name" value="DUF7134"/>
    <property type="match status" value="1"/>
</dbReference>
<dbReference type="Gene3D" id="3.30.565.10">
    <property type="entry name" value="Histidine kinase-like ATPase, C-terminal domain"/>
    <property type="match status" value="1"/>
</dbReference>
<feature type="transmembrane region" description="Helical" evidence="10">
    <location>
        <begin position="71"/>
        <end position="91"/>
    </location>
</feature>
<keyword evidence="15" id="KW-1185">Reference proteome</keyword>